<dbReference type="PANTHER" id="PTHR19343:SF0">
    <property type="entry name" value="T CELL RECEPTOR ALPHA VARIABLE 23_DELTA VARIABLE 6"/>
    <property type="match status" value="1"/>
</dbReference>
<evidence type="ECO:0000256" key="7">
    <source>
        <dbReference type="SAM" id="SignalP"/>
    </source>
</evidence>
<keyword evidence="5" id="KW-0393">Immunoglobulin domain</keyword>
<dbReference type="InterPro" id="IPR013106">
    <property type="entry name" value="Ig_V-set"/>
</dbReference>
<dbReference type="GO" id="GO:0042101">
    <property type="term" value="C:T cell receptor complex"/>
    <property type="evidence" value="ECO:0007669"/>
    <property type="project" value="UniProtKB-KW"/>
</dbReference>
<dbReference type="Proteomes" id="UP000694422">
    <property type="component" value="Unplaced"/>
</dbReference>
<name>A0A8C9PYF8_SPEDA</name>
<dbReference type="CDD" id="cd04983">
    <property type="entry name" value="IgV_TCR_alpha"/>
    <property type="match status" value="1"/>
</dbReference>
<dbReference type="Pfam" id="PF07686">
    <property type="entry name" value="V-set"/>
    <property type="match status" value="1"/>
</dbReference>
<dbReference type="SMART" id="SM00409">
    <property type="entry name" value="IG"/>
    <property type="match status" value="1"/>
</dbReference>
<evidence type="ECO:0000313" key="10">
    <source>
        <dbReference type="Proteomes" id="UP000694422"/>
    </source>
</evidence>
<feature type="domain" description="Ig-like" evidence="8">
    <location>
        <begin position="30"/>
        <end position="136"/>
    </location>
</feature>
<keyword evidence="6" id="KW-1279">T cell receptor</keyword>
<dbReference type="PROSITE" id="PS50835">
    <property type="entry name" value="IG_LIKE"/>
    <property type="match status" value="1"/>
</dbReference>
<dbReference type="Gene3D" id="2.60.40.10">
    <property type="entry name" value="Immunoglobulins"/>
    <property type="match status" value="1"/>
</dbReference>
<dbReference type="Ensembl" id="ENSSDAT00000016231.1">
    <property type="protein sequence ID" value="ENSSDAP00000014326.1"/>
    <property type="gene ID" value="ENSSDAG00000012919.1"/>
</dbReference>
<dbReference type="InterPro" id="IPR051006">
    <property type="entry name" value="TCR_variable_domain"/>
</dbReference>
<keyword evidence="3" id="KW-1064">Adaptive immunity</keyword>
<dbReference type="InterPro" id="IPR013783">
    <property type="entry name" value="Ig-like_fold"/>
</dbReference>
<reference evidence="9" key="1">
    <citation type="submission" date="2025-08" db="UniProtKB">
        <authorList>
            <consortium name="Ensembl"/>
        </authorList>
    </citation>
    <scope>IDENTIFICATION</scope>
</reference>
<keyword evidence="1 7" id="KW-0732">Signal</keyword>
<dbReference type="AlphaFoldDB" id="A0A8C9PYF8"/>
<keyword evidence="10" id="KW-1185">Reference proteome</keyword>
<keyword evidence="4" id="KW-0675">Receptor</keyword>
<feature type="signal peptide" evidence="7">
    <location>
        <begin position="1"/>
        <end position="21"/>
    </location>
</feature>
<keyword evidence="2" id="KW-0391">Immunity</keyword>
<dbReference type="SUPFAM" id="SSF48726">
    <property type="entry name" value="Immunoglobulin"/>
    <property type="match status" value="1"/>
</dbReference>
<dbReference type="GO" id="GO:0002250">
    <property type="term" value="P:adaptive immune response"/>
    <property type="evidence" value="ECO:0007669"/>
    <property type="project" value="UniProtKB-KW"/>
</dbReference>
<evidence type="ECO:0000313" key="9">
    <source>
        <dbReference type="Ensembl" id="ENSSDAP00000014326.1"/>
    </source>
</evidence>
<accession>A0A8C9PYF8</accession>
<feature type="chain" id="PRO_5034330892" description="Ig-like domain-containing protein" evidence="7">
    <location>
        <begin position="22"/>
        <end position="160"/>
    </location>
</feature>
<evidence type="ECO:0000259" key="8">
    <source>
        <dbReference type="PROSITE" id="PS50835"/>
    </source>
</evidence>
<dbReference type="GO" id="GO:0042605">
    <property type="term" value="F:peptide antigen binding"/>
    <property type="evidence" value="ECO:0007669"/>
    <property type="project" value="TreeGrafter"/>
</dbReference>
<evidence type="ECO:0000256" key="2">
    <source>
        <dbReference type="ARBA" id="ARBA00022859"/>
    </source>
</evidence>
<dbReference type="InterPro" id="IPR007110">
    <property type="entry name" value="Ig-like_dom"/>
</dbReference>
<sequence length="160" mass="17550">MDTILGASLLILGLHLTWVSGQQKGKSDQQQVKQSPQSLTVQVGGSSVLDCVYENSAFDYFGWYQQFPSKGPALLIAISSIRIKEEFGRFTVFFNKSAKHISLHIKDSQPGDSATYFCAARAQCSPGTCSLNSNLQLRHQPSPAAGLRLTETQTGFNLHR</sequence>
<dbReference type="InterPro" id="IPR003599">
    <property type="entry name" value="Ig_sub"/>
</dbReference>
<evidence type="ECO:0000256" key="6">
    <source>
        <dbReference type="ARBA" id="ARBA00043266"/>
    </source>
</evidence>
<dbReference type="SMART" id="SM00406">
    <property type="entry name" value="IGv"/>
    <property type="match status" value="1"/>
</dbReference>
<protein>
    <recommendedName>
        <fullName evidence="8">Ig-like domain-containing protein</fullName>
    </recommendedName>
</protein>
<evidence type="ECO:0000256" key="1">
    <source>
        <dbReference type="ARBA" id="ARBA00022729"/>
    </source>
</evidence>
<proteinExistence type="predicted"/>
<organism evidence="9 10">
    <name type="scientific">Spermophilus dauricus</name>
    <name type="common">Daurian ground squirrel</name>
    <dbReference type="NCBI Taxonomy" id="99837"/>
    <lineage>
        <taxon>Eukaryota</taxon>
        <taxon>Metazoa</taxon>
        <taxon>Chordata</taxon>
        <taxon>Craniata</taxon>
        <taxon>Vertebrata</taxon>
        <taxon>Euteleostomi</taxon>
        <taxon>Mammalia</taxon>
        <taxon>Eutheria</taxon>
        <taxon>Euarchontoglires</taxon>
        <taxon>Glires</taxon>
        <taxon>Rodentia</taxon>
        <taxon>Sciuromorpha</taxon>
        <taxon>Sciuridae</taxon>
        <taxon>Xerinae</taxon>
        <taxon>Marmotini</taxon>
        <taxon>Spermophilus</taxon>
    </lineage>
</organism>
<reference evidence="9" key="2">
    <citation type="submission" date="2025-09" db="UniProtKB">
        <authorList>
            <consortium name="Ensembl"/>
        </authorList>
    </citation>
    <scope>IDENTIFICATION</scope>
</reference>
<evidence type="ECO:0000256" key="3">
    <source>
        <dbReference type="ARBA" id="ARBA00023130"/>
    </source>
</evidence>
<dbReference type="InterPro" id="IPR036179">
    <property type="entry name" value="Ig-like_dom_sf"/>
</dbReference>
<evidence type="ECO:0000256" key="5">
    <source>
        <dbReference type="ARBA" id="ARBA00023319"/>
    </source>
</evidence>
<dbReference type="PANTHER" id="PTHR19343">
    <property type="entry name" value="T CELL RECEPTOR ALPHA VARIABLE 1-2"/>
    <property type="match status" value="1"/>
</dbReference>
<evidence type="ECO:0000256" key="4">
    <source>
        <dbReference type="ARBA" id="ARBA00023170"/>
    </source>
</evidence>